<dbReference type="EMBL" id="AFNH02000390">
    <property type="protein sequence ID" value="EZG72686.1"/>
    <property type="molecule type" value="Genomic_DNA"/>
</dbReference>
<comment type="caution">
    <text evidence="1">The sequence shown here is derived from an EMBL/GenBank/DDBJ whole genome shotgun (WGS) entry which is preliminary data.</text>
</comment>
<dbReference type="RefSeq" id="XP_011129770.1">
    <property type="nucleotide sequence ID" value="XM_011131468.1"/>
</dbReference>
<sequence>MLASAVRAVVVPVAAPAANVSVGSSTLYREQLVQDIHNYGVYCWDAIRYMGFDEFLAQDTNMGYMSAEFAKLIVAVGDLSEVALADPKVYVEELLNRVNGTEKMA</sequence>
<dbReference type="Proteomes" id="UP000019763">
    <property type="component" value="Unassembled WGS sequence"/>
</dbReference>
<dbReference type="VEuPathDB" id="CryptoDB:GNI_051060"/>
<protein>
    <submittedName>
        <fullName evidence="1">Uncharacterized protein</fullName>
    </submittedName>
</protein>
<evidence type="ECO:0000313" key="2">
    <source>
        <dbReference type="Proteomes" id="UP000019763"/>
    </source>
</evidence>
<reference evidence="1" key="1">
    <citation type="submission" date="2013-12" db="EMBL/GenBank/DDBJ databases">
        <authorList>
            <person name="Omoto C.K."/>
            <person name="Sibley D."/>
            <person name="Venepally P."/>
            <person name="Hadjithomas M."/>
            <person name="Karamycheva S."/>
            <person name="Brunk B."/>
            <person name="Roos D."/>
            <person name="Caler E."/>
            <person name="Lorenzi H."/>
        </authorList>
    </citation>
    <scope>NUCLEOTIDE SEQUENCE</scope>
</reference>
<evidence type="ECO:0000313" key="1">
    <source>
        <dbReference type="EMBL" id="EZG72686.1"/>
    </source>
</evidence>
<name>A0A023B9D9_GRENI</name>
<dbReference type="GeneID" id="22911892"/>
<dbReference type="AlphaFoldDB" id="A0A023B9D9"/>
<proteinExistence type="predicted"/>
<gene>
    <name evidence="1" type="ORF">GNI_051060</name>
</gene>
<keyword evidence="2" id="KW-1185">Reference proteome</keyword>
<organism evidence="1 2">
    <name type="scientific">Gregarina niphandrodes</name>
    <name type="common">Septate eugregarine</name>
    <dbReference type="NCBI Taxonomy" id="110365"/>
    <lineage>
        <taxon>Eukaryota</taxon>
        <taxon>Sar</taxon>
        <taxon>Alveolata</taxon>
        <taxon>Apicomplexa</taxon>
        <taxon>Conoidasida</taxon>
        <taxon>Gregarinasina</taxon>
        <taxon>Eugregarinorida</taxon>
        <taxon>Gregarinidae</taxon>
        <taxon>Gregarina</taxon>
    </lineage>
</organism>
<accession>A0A023B9D9</accession>